<name>A0ABQ9FIT0_TEGGR</name>
<dbReference type="Pfam" id="PF02188">
    <property type="entry name" value="GoLoco"/>
    <property type="match status" value="1"/>
</dbReference>
<dbReference type="InterPro" id="IPR011990">
    <property type="entry name" value="TPR-like_helical_dom_sf"/>
</dbReference>
<evidence type="ECO:0000256" key="2">
    <source>
        <dbReference type="SAM" id="Phobius"/>
    </source>
</evidence>
<proteinExistence type="predicted"/>
<evidence type="ECO:0000313" key="3">
    <source>
        <dbReference type="EMBL" id="KAJ8317196.1"/>
    </source>
</evidence>
<reference evidence="3 4" key="1">
    <citation type="submission" date="2022-12" db="EMBL/GenBank/DDBJ databases">
        <title>Chromosome-level genome of Tegillarca granosa.</title>
        <authorList>
            <person name="Kim J."/>
        </authorList>
    </citation>
    <scope>NUCLEOTIDE SEQUENCE [LARGE SCALE GENOMIC DNA]</scope>
    <source>
        <strain evidence="3">Teg-2019</strain>
        <tissue evidence="3">Adductor muscle</tissue>
    </source>
</reference>
<keyword evidence="4" id="KW-1185">Reference proteome</keyword>
<feature type="region of interest" description="Disordered" evidence="1">
    <location>
        <begin position="214"/>
        <end position="239"/>
    </location>
</feature>
<evidence type="ECO:0000313" key="4">
    <source>
        <dbReference type="Proteomes" id="UP001217089"/>
    </source>
</evidence>
<keyword evidence="2" id="KW-1133">Transmembrane helix</keyword>
<sequence>MSFGAKKKKGKLVCCLNFKLHIIYIVYYIIYTYNSNQFPTVGNIERHCSTSRQSSPKIAVKYPPDFHVNKMEGTRLDVITNQVFEDLMHGKSKSAHKFDELGILDPDTSAKIQKSSDDHRSLGLFGLLRKDSMGGGKDQQKTKTKHKVTFNLQKNQTRKTPKDPDDDRFFELLNKVQSHRLDDQRGLDTQNNEIPEFLRNKTKYLSGRESAPPILARDYSKSPHSKRRSEIPMSEADDYIHTDGENYASYTRGHVSTRPSSVSLDSMSMEKRDLMDSGNHQGFRPYSSPTHDALAFTNTSFSNDGVLPSPSEGQSYFQASTAPDSPDFDDPCLAEKSLKDIGFDYSNNMYQAKAWGYSRHKSKFATSRQLQSSYDALDHSLDDTLTMDTKDDDFDRTIVESPEIKLQSRPHSVPPQISYNNTHNQSLTLNELAKQSTKSHMASTPKVKQGYIMKLEQTNIDKNSLMQSPIQANYIKGHVTSEATVVDLNKLDRTALLDIGNMEENVTFV</sequence>
<comment type="caution">
    <text evidence="3">The sequence shown here is derived from an EMBL/GenBank/DDBJ whole genome shotgun (WGS) entry which is preliminary data.</text>
</comment>
<protein>
    <submittedName>
        <fullName evidence="3">Uncharacterized protein</fullName>
    </submittedName>
</protein>
<organism evidence="3 4">
    <name type="scientific">Tegillarca granosa</name>
    <name type="common">Malaysian cockle</name>
    <name type="synonym">Anadara granosa</name>
    <dbReference type="NCBI Taxonomy" id="220873"/>
    <lineage>
        <taxon>Eukaryota</taxon>
        <taxon>Metazoa</taxon>
        <taxon>Spiralia</taxon>
        <taxon>Lophotrochozoa</taxon>
        <taxon>Mollusca</taxon>
        <taxon>Bivalvia</taxon>
        <taxon>Autobranchia</taxon>
        <taxon>Pteriomorphia</taxon>
        <taxon>Arcoida</taxon>
        <taxon>Arcoidea</taxon>
        <taxon>Arcidae</taxon>
        <taxon>Tegillarca</taxon>
    </lineage>
</organism>
<dbReference type="EMBL" id="JARBDR010000246">
    <property type="protein sequence ID" value="KAJ8317196.1"/>
    <property type="molecule type" value="Genomic_DNA"/>
</dbReference>
<gene>
    <name evidence="3" type="ORF">KUTeg_005100</name>
</gene>
<dbReference type="Gene3D" id="1.25.40.10">
    <property type="entry name" value="Tetratricopeptide repeat domain"/>
    <property type="match status" value="1"/>
</dbReference>
<dbReference type="PROSITE" id="PS50877">
    <property type="entry name" value="GOLOCO"/>
    <property type="match status" value="1"/>
</dbReference>
<feature type="transmembrane region" description="Helical" evidence="2">
    <location>
        <begin position="12"/>
        <end position="31"/>
    </location>
</feature>
<dbReference type="InterPro" id="IPR003109">
    <property type="entry name" value="GoLoco_motif"/>
</dbReference>
<dbReference type="Proteomes" id="UP001217089">
    <property type="component" value="Unassembled WGS sequence"/>
</dbReference>
<evidence type="ECO:0000256" key="1">
    <source>
        <dbReference type="SAM" id="MobiDB-lite"/>
    </source>
</evidence>
<dbReference type="SMART" id="SM00390">
    <property type="entry name" value="GoLoco"/>
    <property type="match status" value="1"/>
</dbReference>
<keyword evidence="2" id="KW-0812">Transmembrane</keyword>
<keyword evidence="2" id="KW-0472">Membrane</keyword>
<accession>A0ABQ9FIT0</accession>